<evidence type="ECO:0000313" key="1">
    <source>
        <dbReference type="EMBL" id="MBB3890905.1"/>
    </source>
</evidence>
<sequence>MCYGLPMQKGLERAVLTVAFRDGVWAVELDGDTFGHSSDKDIAKAAANRRAREVQDKGRPCQVRISGELGFFAA</sequence>
<evidence type="ECO:0008006" key="3">
    <source>
        <dbReference type="Google" id="ProtNLM"/>
    </source>
</evidence>
<dbReference type="AlphaFoldDB" id="A0A839ZWK4"/>
<gene>
    <name evidence="1" type="ORF">GGQ61_001622</name>
</gene>
<dbReference type="Proteomes" id="UP000530564">
    <property type="component" value="Unassembled WGS sequence"/>
</dbReference>
<reference evidence="1 2" key="1">
    <citation type="submission" date="2020-08" db="EMBL/GenBank/DDBJ databases">
        <title>Genomic Encyclopedia of Type Strains, Phase IV (KMG-IV): sequencing the most valuable type-strain genomes for metagenomic binning, comparative biology and taxonomic classification.</title>
        <authorList>
            <person name="Goeker M."/>
        </authorList>
    </citation>
    <scope>NUCLEOTIDE SEQUENCE [LARGE SCALE GENOMIC DNA]</scope>
    <source>
        <strain evidence="1 2">DSM 21793</strain>
    </source>
</reference>
<keyword evidence="2" id="KW-1185">Reference proteome</keyword>
<comment type="caution">
    <text evidence="1">The sequence shown here is derived from an EMBL/GenBank/DDBJ whole genome shotgun (WGS) entry which is preliminary data.</text>
</comment>
<organism evidence="1 2">
    <name type="scientific">Phenylobacterium haematophilum</name>
    <dbReference type="NCBI Taxonomy" id="98513"/>
    <lineage>
        <taxon>Bacteria</taxon>
        <taxon>Pseudomonadati</taxon>
        <taxon>Pseudomonadota</taxon>
        <taxon>Alphaproteobacteria</taxon>
        <taxon>Caulobacterales</taxon>
        <taxon>Caulobacteraceae</taxon>
        <taxon>Phenylobacterium</taxon>
    </lineage>
</organism>
<evidence type="ECO:0000313" key="2">
    <source>
        <dbReference type="Proteomes" id="UP000530564"/>
    </source>
</evidence>
<accession>A0A839ZWK4</accession>
<dbReference type="EMBL" id="JACIDK010000002">
    <property type="protein sequence ID" value="MBB3890905.1"/>
    <property type="molecule type" value="Genomic_DNA"/>
</dbReference>
<protein>
    <recommendedName>
        <fullName evidence="3">DUF2188 domain-containing protein</fullName>
    </recommendedName>
</protein>
<dbReference type="RefSeq" id="WP_343056080.1">
    <property type="nucleotide sequence ID" value="NZ_JACIDK010000002.1"/>
</dbReference>
<proteinExistence type="predicted"/>
<name>A0A839ZWK4_9CAUL</name>